<reference evidence="6 7" key="1">
    <citation type="journal article" date="2023" name="Plant Biotechnol. J.">
        <title>Chromosome-level wild Hevea brasiliensis genome provides new tools for genomic-assisted breeding and valuable loci to elevate rubber yield.</title>
        <authorList>
            <person name="Cheng H."/>
            <person name="Song X."/>
            <person name="Hu Y."/>
            <person name="Wu T."/>
            <person name="Yang Q."/>
            <person name="An Z."/>
            <person name="Feng S."/>
            <person name="Deng Z."/>
            <person name="Wu W."/>
            <person name="Zeng X."/>
            <person name="Tu M."/>
            <person name="Wang X."/>
            <person name="Huang H."/>
        </authorList>
    </citation>
    <scope>NUCLEOTIDE SEQUENCE [LARGE SCALE GENOMIC DNA]</scope>
    <source>
        <strain evidence="6">MT/VB/25A 57/8</strain>
    </source>
</reference>
<feature type="coiled-coil region" evidence="3">
    <location>
        <begin position="292"/>
        <end position="319"/>
    </location>
</feature>
<proteinExistence type="inferred from homology"/>
<dbReference type="Pfam" id="PF07765">
    <property type="entry name" value="KIP1"/>
    <property type="match status" value="1"/>
</dbReference>
<evidence type="ECO:0000313" key="6">
    <source>
        <dbReference type="EMBL" id="KAJ9176022.1"/>
    </source>
</evidence>
<feature type="domain" description="NAB" evidence="5">
    <location>
        <begin position="1"/>
        <end position="58"/>
    </location>
</feature>
<name>A0ABQ9M975_HEVBR</name>
<comment type="similarity">
    <text evidence="2">Belongs to the NET family.</text>
</comment>
<keyword evidence="7" id="KW-1185">Reference proteome</keyword>
<evidence type="ECO:0000259" key="5">
    <source>
        <dbReference type="PROSITE" id="PS51774"/>
    </source>
</evidence>
<feature type="region of interest" description="Disordered" evidence="4">
    <location>
        <begin position="99"/>
        <end position="125"/>
    </location>
</feature>
<dbReference type="Proteomes" id="UP001174677">
    <property type="component" value="Chromosome 8"/>
</dbReference>
<accession>A0ABQ9M975</accession>
<evidence type="ECO:0000313" key="7">
    <source>
        <dbReference type="Proteomes" id="UP001174677"/>
    </source>
</evidence>
<comment type="caution">
    <text evidence="6">The sequence shown here is derived from an EMBL/GenBank/DDBJ whole genome shotgun (WGS) entry which is preliminary data.</text>
</comment>
<dbReference type="EMBL" id="JARPOI010000008">
    <property type="protein sequence ID" value="KAJ9176022.1"/>
    <property type="molecule type" value="Genomic_DNA"/>
</dbReference>
<dbReference type="PROSITE" id="PS51774">
    <property type="entry name" value="NAB"/>
    <property type="match status" value="1"/>
</dbReference>
<evidence type="ECO:0000256" key="2">
    <source>
        <dbReference type="ARBA" id="ARBA00038006"/>
    </source>
</evidence>
<evidence type="ECO:0000256" key="4">
    <source>
        <dbReference type="SAM" id="MobiDB-lite"/>
    </source>
</evidence>
<dbReference type="PANTHER" id="PTHR32258">
    <property type="entry name" value="PROTEIN NETWORKED 4A"/>
    <property type="match status" value="1"/>
</dbReference>
<gene>
    <name evidence="6" type="ORF">P3X46_014515</name>
</gene>
<evidence type="ECO:0000256" key="1">
    <source>
        <dbReference type="ARBA" id="ARBA00023054"/>
    </source>
</evidence>
<dbReference type="InterPro" id="IPR011684">
    <property type="entry name" value="NAB"/>
</dbReference>
<dbReference type="PANTHER" id="PTHR32258:SF14">
    <property type="entry name" value="GB|AAF19561.1"/>
    <property type="match status" value="1"/>
</dbReference>
<feature type="coiled-coil region" evidence="3">
    <location>
        <begin position="181"/>
        <end position="208"/>
    </location>
</feature>
<protein>
    <recommendedName>
        <fullName evidence="5">NAB domain-containing protein</fullName>
    </recommendedName>
</protein>
<dbReference type="InterPro" id="IPR051861">
    <property type="entry name" value="NET_actin-binding_domain"/>
</dbReference>
<organism evidence="6 7">
    <name type="scientific">Hevea brasiliensis</name>
    <name type="common">Para rubber tree</name>
    <name type="synonym">Siphonia brasiliensis</name>
    <dbReference type="NCBI Taxonomy" id="3981"/>
    <lineage>
        <taxon>Eukaryota</taxon>
        <taxon>Viridiplantae</taxon>
        <taxon>Streptophyta</taxon>
        <taxon>Embryophyta</taxon>
        <taxon>Tracheophyta</taxon>
        <taxon>Spermatophyta</taxon>
        <taxon>Magnoliopsida</taxon>
        <taxon>eudicotyledons</taxon>
        <taxon>Gunneridae</taxon>
        <taxon>Pentapetalae</taxon>
        <taxon>rosids</taxon>
        <taxon>fabids</taxon>
        <taxon>Malpighiales</taxon>
        <taxon>Euphorbiaceae</taxon>
        <taxon>Crotonoideae</taxon>
        <taxon>Micrandreae</taxon>
        <taxon>Hevea</taxon>
    </lineage>
</organism>
<sequence>MGQGVNLVLKMIEQDSASLAKKAELCKQTRPDLIDEIEEFYCLYRSLAERYDGLNAELYKSIPTEFQMKGVDNALDTPMLTPAQKLGLFKTDRVASVSSGGASSDISSKGGSDSSSSLSLSDSESESFNSSGNAYYNLPMNTDHHKGLHYKTLELGTALSSMEKKFKVDVEENGDEMRIKVVRYEEELRVLKLKLHLSKEKVTELKNEVAKSEHFMILAETLQAQLKSAEIGSRRKIMLKAKLDSESNQVLGLQERIVQCKNDLSDRDDKVKALKLALLNAEKSFLIEKSHLHLLEVRLRELELQGKSMEDKLRQCETEKMELQLLHDTQGIGLQTEIMDVEILNKNLDCLKFKYDMLVAEKDGLNAKVNTLTADLSSQDNQIGQMDEHLRRMQMEILELIARSEIVQKVVDPLRSRVVELEKEVDKQRGELSAGAEEKREAIRQLCFSLDHYRSGYKELCVAFIQQKRHAVMAS</sequence>
<evidence type="ECO:0000256" key="3">
    <source>
        <dbReference type="SAM" id="Coils"/>
    </source>
</evidence>
<keyword evidence="1 3" id="KW-0175">Coiled coil</keyword>